<name>A0A842J720_9BACT</name>
<protein>
    <submittedName>
        <fullName evidence="1">Uncharacterized protein</fullName>
    </submittedName>
</protein>
<keyword evidence="2" id="KW-1185">Reference proteome</keyword>
<dbReference type="RefSeq" id="WP_185899109.1">
    <property type="nucleotide sequence ID" value="NZ_JACLZK010000002.1"/>
</dbReference>
<comment type="caution">
    <text evidence="1">The sequence shown here is derived from an EMBL/GenBank/DDBJ whole genome shotgun (WGS) entry which is preliminary data.</text>
</comment>
<evidence type="ECO:0000313" key="1">
    <source>
        <dbReference type="EMBL" id="MBC2883607.1"/>
    </source>
</evidence>
<gene>
    <name evidence="1" type="ORF">H7R39_10160</name>
</gene>
<accession>A0A842J720</accession>
<evidence type="ECO:0000313" key="2">
    <source>
        <dbReference type="Proteomes" id="UP000552683"/>
    </source>
</evidence>
<dbReference type="EMBL" id="JACLZK010000002">
    <property type="protein sequence ID" value="MBC2883607.1"/>
    <property type="molecule type" value="Genomic_DNA"/>
</dbReference>
<dbReference type="Proteomes" id="UP000552683">
    <property type="component" value="Unassembled WGS sequence"/>
</dbReference>
<dbReference type="AlphaFoldDB" id="A0A842J720"/>
<sequence>MNEISLQKQYDSVISTSKELKAKKEAGGTAFGAQILAQSYDLELMAQASMVSQATARVTSAGTSAFNDSNVLNSNLQSNINQVKYSPNTYGYSIDSQGFMGADFNKAAGLPEDFKMHKSTLDEIYDFNERSYIHKPAYTAKTFENIDMADTIKQYYKVFQSVVGSNDKQTYTSEDLNRLPKGFSISGNDAAENGNYLPDVSSYKVTNVYKTGDQFDEAKALERELSMLTPPRYTYRLNLSSSEIGRDNGGGLKFNPDMSMYKTDGGYSKEGVFVGFLKNFKPKASDSGETELTDQIKTYSILNIEQGKKDIDFIKRVNSGNDMARDRIMQEEMTIAELLRYRPGKTNQILSDKDREEYVKTVKERVNALASMTSV</sequence>
<dbReference type="NCBIfam" id="NF046095">
    <property type="entry name" value="flg_dep_Cj0814"/>
    <property type="match status" value="1"/>
</dbReference>
<organism evidence="1 2">
    <name type="scientific">Campylobacter massiliensis</name>
    <dbReference type="NCBI Taxonomy" id="2762557"/>
    <lineage>
        <taxon>Bacteria</taxon>
        <taxon>Pseudomonadati</taxon>
        <taxon>Campylobacterota</taxon>
        <taxon>Epsilonproteobacteria</taxon>
        <taxon>Campylobacterales</taxon>
        <taxon>Campylobacteraceae</taxon>
        <taxon>Campylobacter</taxon>
    </lineage>
</organism>
<reference evidence="1 2" key="1">
    <citation type="submission" date="2020-08" db="EMBL/GenBank/DDBJ databases">
        <title>Complete genome and description of Campylobacter massiliensis Marseille-Q3452 sp. nov.</title>
        <authorList>
            <person name="Antezack A."/>
        </authorList>
    </citation>
    <scope>NUCLEOTIDE SEQUENCE [LARGE SCALE GENOMIC DNA]</scope>
    <source>
        <strain evidence="1 2">Marseille-Q3452</strain>
    </source>
</reference>
<proteinExistence type="predicted"/>
<dbReference type="InterPro" id="IPR058078">
    <property type="entry name" value="Cj0814-like"/>
</dbReference>